<comment type="catalytic activity">
    <reaction evidence="9">
        <text>a (3R)-hydroxyacyl-[ACP] = a (2E)-enoyl-[ACP] + H2O</text>
        <dbReference type="Rhea" id="RHEA:13097"/>
        <dbReference type="Rhea" id="RHEA-COMP:9925"/>
        <dbReference type="Rhea" id="RHEA-COMP:9945"/>
        <dbReference type="ChEBI" id="CHEBI:15377"/>
        <dbReference type="ChEBI" id="CHEBI:78784"/>
        <dbReference type="ChEBI" id="CHEBI:78827"/>
        <dbReference type="EC" id="4.2.1.59"/>
    </reaction>
</comment>
<keyword evidence="5 9" id="KW-0441">Lipid A biosynthesis</keyword>
<sequence length="157" mass="17539">MDAAVTSDAEKKAQNLDINQVMKMLPHRYPLLLVDRLVEVTDESAIGIKNISINEPYFQGHFPTQPIMPGVLIIESMAQTAACLVVNWLGEDAHGKLVYFMSIDSARFRKPLTPGDQVRVHVKMIQRRGKVWKFEGKAVVDGAVCAEAVYTAMILDR</sequence>
<evidence type="ECO:0000256" key="8">
    <source>
        <dbReference type="ARBA" id="ARBA00025049"/>
    </source>
</evidence>
<comment type="subcellular location">
    <subcellularLocation>
        <location evidence="1 9">Cytoplasm</location>
    </subcellularLocation>
</comment>
<keyword evidence="6 9" id="KW-0443">Lipid metabolism</keyword>
<keyword evidence="11" id="KW-1185">Reference proteome</keyword>
<dbReference type="Pfam" id="PF07977">
    <property type="entry name" value="FabA"/>
    <property type="match status" value="1"/>
</dbReference>
<evidence type="ECO:0000256" key="4">
    <source>
        <dbReference type="ARBA" id="ARBA00022516"/>
    </source>
</evidence>
<dbReference type="PANTHER" id="PTHR30272:SF1">
    <property type="entry name" value="3-HYDROXYACYL-[ACYL-CARRIER-PROTEIN] DEHYDRATASE"/>
    <property type="match status" value="1"/>
</dbReference>
<evidence type="ECO:0000256" key="3">
    <source>
        <dbReference type="ARBA" id="ARBA00022490"/>
    </source>
</evidence>
<evidence type="ECO:0000256" key="9">
    <source>
        <dbReference type="HAMAP-Rule" id="MF_00406"/>
    </source>
</evidence>
<evidence type="ECO:0000313" key="11">
    <source>
        <dbReference type="Proteomes" id="UP000681075"/>
    </source>
</evidence>
<dbReference type="Proteomes" id="UP000681075">
    <property type="component" value="Unassembled WGS sequence"/>
</dbReference>
<evidence type="ECO:0000256" key="7">
    <source>
        <dbReference type="ARBA" id="ARBA00023239"/>
    </source>
</evidence>
<dbReference type="SUPFAM" id="SSF54637">
    <property type="entry name" value="Thioesterase/thiol ester dehydrase-isomerase"/>
    <property type="match status" value="1"/>
</dbReference>
<name>A0A8S8X7U0_9PROT</name>
<dbReference type="GO" id="GO:0019171">
    <property type="term" value="F:(3R)-hydroxyacyl-[acyl-carrier-protein] dehydratase activity"/>
    <property type="evidence" value="ECO:0007669"/>
    <property type="project" value="UniProtKB-EC"/>
</dbReference>
<dbReference type="AlphaFoldDB" id="A0A8S8X7U0"/>
<accession>A0A8S8X7U0</accession>
<keyword evidence="4 9" id="KW-0444">Lipid biosynthesis</keyword>
<dbReference type="GO" id="GO:0006633">
    <property type="term" value="P:fatty acid biosynthetic process"/>
    <property type="evidence" value="ECO:0007669"/>
    <property type="project" value="UniProtKB-UniRule"/>
</dbReference>
<evidence type="ECO:0000256" key="5">
    <source>
        <dbReference type="ARBA" id="ARBA00022556"/>
    </source>
</evidence>
<dbReference type="GO" id="GO:0016020">
    <property type="term" value="C:membrane"/>
    <property type="evidence" value="ECO:0007669"/>
    <property type="project" value="GOC"/>
</dbReference>
<dbReference type="EC" id="4.2.1.59" evidence="9"/>
<dbReference type="GO" id="GO:0009245">
    <property type="term" value="P:lipid A biosynthetic process"/>
    <property type="evidence" value="ECO:0007669"/>
    <property type="project" value="UniProtKB-UniRule"/>
</dbReference>
<dbReference type="GO" id="GO:0005737">
    <property type="term" value="C:cytoplasm"/>
    <property type="evidence" value="ECO:0007669"/>
    <property type="project" value="UniProtKB-SubCell"/>
</dbReference>
<keyword evidence="3 9" id="KW-0963">Cytoplasm</keyword>
<dbReference type="HAMAP" id="MF_00406">
    <property type="entry name" value="FabZ"/>
    <property type="match status" value="1"/>
</dbReference>
<feature type="active site" evidence="9">
    <location>
        <position position="61"/>
    </location>
</feature>
<dbReference type="InterPro" id="IPR029069">
    <property type="entry name" value="HotDog_dom_sf"/>
</dbReference>
<dbReference type="Gene3D" id="3.10.129.10">
    <property type="entry name" value="Hotdog Thioesterase"/>
    <property type="match status" value="1"/>
</dbReference>
<proteinExistence type="inferred from homology"/>
<gene>
    <name evidence="9 10" type="primary">fabZ</name>
    <name evidence="10" type="ORF">TMPK1_08210</name>
</gene>
<evidence type="ECO:0000256" key="1">
    <source>
        <dbReference type="ARBA" id="ARBA00004496"/>
    </source>
</evidence>
<reference evidence="10" key="1">
    <citation type="submission" date="2021-02" db="EMBL/GenBank/DDBJ databases">
        <title>Genome sequence of Rhodospirillales sp. strain TMPK1 isolated from soil.</title>
        <authorList>
            <person name="Nakai R."/>
            <person name="Kusada H."/>
            <person name="Tamaki H."/>
        </authorList>
    </citation>
    <scope>NUCLEOTIDE SEQUENCE</scope>
    <source>
        <strain evidence="10">TMPK1</strain>
    </source>
</reference>
<dbReference type="RefSeq" id="WP_420241624.1">
    <property type="nucleotide sequence ID" value="NZ_BOPV01000001.1"/>
</dbReference>
<dbReference type="FunFam" id="3.10.129.10:FF:000001">
    <property type="entry name" value="3-hydroxyacyl-[acyl-carrier-protein] dehydratase FabZ"/>
    <property type="match status" value="1"/>
</dbReference>
<dbReference type="NCBIfam" id="TIGR01750">
    <property type="entry name" value="fabZ"/>
    <property type="match status" value="1"/>
</dbReference>
<dbReference type="CDD" id="cd01288">
    <property type="entry name" value="FabZ"/>
    <property type="match status" value="1"/>
</dbReference>
<dbReference type="PANTHER" id="PTHR30272">
    <property type="entry name" value="3-HYDROXYACYL-[ACYL-CARRIER-PROTEIN] DEHYDRATASE"/>
    <property type="match status" value="1"/>
</dbReference>
<evidence type="ECO:0000313" key="10">
    <source>
        <dbReference type="EMBL" id="GIL38584.1"/>
    </source>
</evidence>
<dbReference type="NCBIfam" id="NF000582">
    <property type="entry name" value="PRK00006.1"/>
    <property type="match status" value="1"/>
</dbReference>
<dbReference type="EMBL" id="BOPV01000001">
    <property type="protein sequence ID" value="GIL38584.1"/>
    <property type="molecule type" value="Genomic_DNA"/>
</dbReference>
<comment type="caution">
    <text evidence="10">The sequence shown here is derived from an EMBL/GenBank/DDBJ whole genome shotgun (WGS) entry which is preliminary data.</text>
</comment>
<evidence type="ECO:0000256" key="6">
    <source>
        <dbReference type="ARBA" id="ARBA00023098"/>
    </source>
</evidence>
<comment type="similarity">
    <text evidence="2 9">Belongs to the thioester dehydratase family. FabZ subfamily.</text>
</comment>
<dbReference type="InterPro" id="IPR010084">
    <property type="entry name" value="FabZ"/>
</dbReference>
<protein>
    <recommendedName>
        <fullName evidence="9">3-hydroxyacyl-[acyl-carrier-protein] dehydratase FabZ</fullName>
        <ecNumber evidence="9">4.2.1.59</ecNumber>
    </recommendedName>
    <alternativeName>
        <fullName evidence="9">(3R)-hydroxymyristoyl-[acyl-carrier-protein] dehydratase</fullName>
        <shortName evidence="9">(3R)-hydroxymyristoyl-ACP dehydrase</shortName>
    </alternativeName>
    <alternativeName>
        <fullName evidence="9">Beta-hydroxyacyl-ACP dehydratase</fullName>
    </alternativeName>
</protein>
<comment type="function">
    <text evidence="8 9">Involved in unsaturated fatty acids biosynthesis. Catalyzes the dehydration of short chain beta-hydroxyacyl-ACPs and long chain saturated and unsaturated beta-hydroxyacyl-ACPs.</text>
</comment>
<keyword evidence="7 9" id="KW-0456">Lyase</keyword>
<organism evidence="10 11">
    <name type="scientific">Roseiterribacter gracilis</name>
    <dbReference type="NCBI Taxonomy" id="2812848"/>
    <lineage>
        <taxon>Bacteria</taxon>
        <taxon>Pseudomonadati</taxon>
        <taxon>Pseudomonadota</taxon>
        <taxon>Alphaproteobacteria</taxon>
        <taxon>Rhodospirillales</taxon>
        <taxon>Roseiterribacteraceae</taxon>
        <taxon>Roseiterribacter</taxon>
    </lineage>
</organism>
<dbReference type="InterPro" id="IPR013114">
    <property type="entry name" value="FabA_FabZ"/>
</dbReference>
<evidence type="ECO:0000256" key="2">
    <source>
        <dbReference type="ARBA" id="ARBA00009174"/>
    </source>
</evidence>